<dbReference type="Gene3D" id="2.60.120.10">
    <property type="entry name" value="Jelly Rolls"/>
    <property type="match status" value="1"/>
</dbReference>
<dbReference type="Proteomes" id="UP000759443">
    <property type="component" value="Unassembled WGS sequence"/>
</dbReference>
<keyword evidence="1" id="KW-0479">Metal-binding</keyword>
<dbReference type="RefSeq" id="WP_377300205.1">
    <property type="nucleotide sequence ID" value="NZ_JBHSME010000011.1"/>
</dbReference>
<dbReference type="InterPro" id="IPR014710">
    <property type="entry name" value="RmlC-like_jellyroll"/>
</dbReference>
<evidence type="ECO:0000259" key="2">
    <source>
        <dbReference type="Pfam" id="PF07883"/>
    </source>
</evidence>
<comment type="caution">
    <text evidence="3">The sequence shown here is derived from an EMBL/GenBank/DDBJ whole genome shotgun (WGS) entry which is preliminary data.</text>
</comment>
<organism evidence="3 4">
    <name type="scientific">Rhizobium halophytocola</name>
    <dbReference type="NCBI Taxonomy" id="735519"/>
    <lineage>
        <taxon>Bacteria</taxon>
        <taxon>Pseudomonadati</taxon>
        <taxon>Pseudomonadota</taxon>
        <taxon>Alphaproteobacteria</taxon>
        <taxon>Hyphomicrobiales</taxon>
        <taxon>Rhizobiaceae</taxon>
        <taxon>Rhizobium/Agrobacterium group</taxon>
        <taxon>Rhizobium</taxon>
    </lineage>
</organism>
<accession>A0ABS4E3M4</accession>
<keyword evidence="4" id="KW-1185">Reference proteome</keyword>
<reference evidence="3 4" key="1">
    <citation type="submission" date="2021-03" db="EMBL/GenBank/DDBJ databases">
        <title>Genomic Encyclopedia of Type Strains, Phase IV (KMG-IV): sequencing the most valuable type-strain genomes for metagenomic binning, comparative biology and taxonomic classification.</title>
        <authorList>
            <person name="Goeker M."/>
        </authorList>
    </citation>
    <scope>NUCLEOTIDE SEQUENCE [LARGE SCALE GENOMIC DNA]</scope>
    <source>
        <strain evidence="3 4">DSM 21600</strain>
    </source>
</reference>
<proteinExistence type="predicted"/>
<evidence type="ECO:0000256" key="1">
    <source>
        <dbReference type="ARBA" id="ARBA00022723"/>
    </source>
</evidence>
<sequence>MASHETRPPVGGESRTIRVEGAEIGSEASFFLVDTDPGRGSLLHKHPYAETWIVRSGQVAFTVGDETVLAAAGDIVVGPAETPHRFENIGDGPLKMVCIHPRPTIEQTNIAPA</sequence>
<gene>
    <name evidence="3" type="ORF">J2Z17_003985</name>
</gene>
<dbReference type="SUPFAM" id="SSF51182">
    <property type="entry name" value="RmlC-like cupins"/>
    <property type="match status" value="1"/>
</dbReference>
<feature type="domain" description="Cupin type-2" evidence="2">
    <location>
        <begin position="32"/>
        <end position="99"/>
    </location>
</feature>
<dbReference type="EMBL" id="JAGGJU010000012">
    <property type="protein sequence ID" value="MBP1852527.1"/>
    <property type="molecule type" value="Genomic_DNA"/>
</dbReference>
<name>A0ABS4E3M4_9HYPH</name>
<evidence type="ECO:0000313" key="3">
    <source>
        <dbReference type="EMBL" id="MBP1852527.1"/>
    </source>
</evidence>
<dbReference type="InterPro" id="IPR051610">
    <property type="entry name" value="GPI/OXD"/>
</dbReference>
<dbReference type="Pfam" id="PF07883">
    <property type="entry name" value="Cupin_2"/>
    <property type="match status" value="1"/>
</dbReference>
<dbReference type="InterPro" id="IPR013096">
    <property type="entry name" value="Cupin_2"/>
</dbReference>
<dbReference type="InterPro" id="IPR011051">
    <property type="entry name" value="RmlC_Cupin_sf"/>
</dbReference>
<protein>
    <submittedName>
        <fullName evidence="3">Mannose-6-phosphate isomerase-like protein (Cupin superfamily)</fullName>
    </submittedName>
</protein>
<evidence type="ECO:0000313" key="4">
    <source>
        <dbReference type="Proteomes" id="UP000759443"/>
    </source>
</evidence>
<dbReference type="PANTHER" id="PTHR35848">
    <property type="entry name" value="OXALATE-BINDING PROTEIN"/>
    <property type="match status" value="1"/>
</dbReference>